<organism evidence="1 2">
    <name type="scientific">Arabidopsis suecica</name>
    <name type="common">Swedish thale-cress</name>
    <name type="synonym">Cardaminopsis suecica</name>
    <dbReference type="NCBI Taxonomy" id="45249"/>
    <lineage>
        <taxon>Eukaryota</taxon>
        <taxon>Viridiplantae</taxon>
        <taxon>Streptophyta</taxon>
        <taxon>Embryophyta</taxon>
        <taxon>Tracheophyta</taxon>
        <taxon>Spermatophyta</taxon>
        <taxon>Magnoliopsida</taxon>
        <taxon>eudicotyledons</taxon>
        <taxon>Gunneridae</taxon>
        <taxon>Pentapetalae</taxon>
        <taxon>rosids</taxon>
        <taxon>malvids</taxon>
        <taxon>Brassicales</taxon>
        <taxon>Brassicaceae</taxon>
        <taxon>Camelineae</taxon>
        <taxon>Arabidopsis</taxon>
    </lineage>
</organism>
<reference evidence="1 2" key="1">
    <citation type="submission" date="2020-12" db="EMBL/GenBank/DDBJ databases">
        <title>Concerted genomic and epigenomic changes stabilize Arabidopsis allopolyploids.</title>
        <authorList>
            <person name="Chen Z."/>
        </authorList>
    </citation>
    <scope>NUCLEOTIDE SEQUENCE [LARGE SCALE GENOMIC DNA]</scope>
    <source>
        <strain evidence="1">As9502</strain>
        <tissue evidence="1">Leaf</tissue>
    </source>
</reference>
<accession>A0A8T2ANA2</accession>
<name>A0A8T2ANA2_ARASU</name>
<dbReference type="EMBL" id="JAEFBJ010000009">
    <property type="protein sequence ID" value="KAG7574434.1"/>
    <property type="molecule type" value="Genomic_DNA"/>
</dbReference>
<dbReference type="Proteomes" id="UP000694251">
    <property type="component" value="Chromosome 9"/>
</dbReference>
<proteinExistence type="predicted"/>
<sequence length="110" mass="12620">MGTSSRPELLEPFKAFSWKKKKNRAKLCSIFKIWRSTMLGARTNGHQASETTRKFNLVKAPEDTRVNPRDLPRGNAIVDVLVETPNGKASWWKVMNQLNNMCVNVELLEF</sequence>
<evidence type="ECO:0000313" key="1">
    <source>
        <dbReference type="EMBL" id="KAG7574434.1"/>
    </source>
</evidence>
<protein>
    <submittedName>
        <fullName evidence="1">Uncharacterized protein</fullName>
    </submittedName>
</protein>
<gene>
    <name evidence="1" type="ORF">ISN44_As09g026210</name>
</gene>
<dbReference type="AlphaFoldDB" id="A0A8T2ANA2"/>
<comment type="caution">
    <text evidence="1">The sequence shown here is derived from an EMBL/GenBank/DDBJ whole genome shotgun (WGS) entry which is preliminary data.</text>
</comment>
<keyword evidence="2" id="KW-1185">Reference proteome</keyword>
<evidence type="ECO:0000313" key="2">
    <source>
        <dbReference type="Proteomes" id="UP000694251"/>
    </source>
</evidence>